<dbReference type="InterPro" id="IPR007527">
    <property type="entry name" value="Znf_SWIM"/>
</dbReference>
<keyword evidence="1" id="KW-0862">Zinc</keyword>
<feature type="domain" description="SWIM-type" evidence="3">
    <location>
        <begin position="105"/>
        <end position="138"/>
    </location>
</feature>
<keyword evidence="1" id="KW-0863">Zinc-finger</keyword>
<accession>A0AAU2ABT1</accession>
<dbReference type="EMBL" id="CP108222">
    <property type="protein sequence ID" value="WTT22071.1"/>
    <property type="molecule type" value="Genomic_DNA"/>
</dbReference>
<name>A0AAU2ABT1_9ACTN</name>
<dbReference type="GO" id="GO:0008270">
    <property type="term" value="F:zinc ion binding"/>
    <property type="evidence" value="ECO:0007669"/>
    <property type="project" value="UniProtKB-KW"/>
</dbReference>
<dbReference type="PANTHER" id="PTHR38133:SF1">
    <property type="entry name" value="SLR1429 PROTEIN"/>
    <property type="match status" value="1"/>
</dbReference>
<evidence type="ECO:0000256" key="2">
    <source>
        <dbReference type="SAM" id="MobiDB-lite"/>
    </source>
</evidence>
<reference evidence="4" key="1">
    <citation type="submission" date="2022-10" db="EMBL/GenBank/DDBJ databases">
        <title>The complete genomes of actinobacterial strains from the NBC collection.</title>
        <authorList>
            <person name="Joergensen T.S."/>
            <person name="Alvarez Arevalo M."/>
            <person name="Sterndorff E.B."/>
            <person name="Faurdal D."/>
            <person name="Vuksanovic O."/>
            <person name="Mourched A.-S."/>
            <person name="Charusanti P."/>
            <person name="Shaw S."/>
            <person name="Blin K."/>
            <person name="Weber T."/>
        </authorList>
    </citation>
    <scope>NUCLEOTIDE SEQUENCE</scope>
    <source>
        <strain evidence="4">NBC_00093</strain>
    </source>
</reference>
<dbReference type="AlphaFoldDB" id="A0AAU2ABT1"/>
<feature type="compositionally biased region" description="Low complexity" evidence="2">
    <location>
        <begin position="162"/>
        <end position="176"/>
    </location>
</feature>
<evidence type="ECO:0000256" key="1">
    <source>
        <dbReference type="PROSITE-ProRule" id="PRU00325"/>
    </source>
</evidence>
<dbReference type="PANTHER" id="PTHR38133">
    <property type="entry name" value="SLR1429 PROTEIN"/>
    <property type="match status" value="1"/>
</dbReference>
<gene>
    <name evidence="4" type="ORF">OHA22_44340</name>
</gene>
<evidence type="ECO:0000313" key="4">
    <source>
        <dbReference type="EMBL" id="WTT22071.1"/>
    </source>
</evidence>
<dbReference type="PROSITE" id="PS50966">
    <property type="entry name" value="ZF_SWIM"/>
    <property type="match status" value="1"/>
</dbReference>
<sequence length="304" mass="31839">MNQNVWADTWETAVRTAIGEDGLLFAGHNDLAAGGIAHLTITPGKATAMVTARHGRDETHTVITVPVLTGEQAAAVHGSSSHCGHHRELRAGGLPGCLADPGHSGKVPVAPIAAEIGFACTCGASPCRHVAALAHAVTRRLSARPEELAVLRGLSPQPTPAPDTSTAPAGTTTTRTTPEGQLYVAAHHVWGWYRECAQPPRVCDHPPAFAGTLASTSPSWPPPPAPAPPEQRLHALLDDAAEQARNYLLSGTALECSRDGDAVRLASTLPQARLPEIADRLGLDISQLRERLTMHRATGNTASP</sequence>
<evidence type="ECO:0000259" key="3">
    <source>
        <dbReference type="PROSITE" id="PS50966"/>
    </source>
</evidence>
<feature type="region of interest" description="Disordered" evidence="2">
    <location>
        <begin position="153"/>
        <end position="176"/>
    </location>
</feature>
<organism evidence="4">
    <name type="scientific">Streptomyces sp. NBC_00093</name>
    <dbReference type="NCBI Taxonomy" id="2975649"/>
    <lineage>
        <taxon>Bacteria</taxon>
        <taxon>Bacillati</taxon>
        <taxon>Actinomycetota</taxon>
        <taxon>Actinomycetes</taxon>
        <taxon>Kitasatosporales</taxon>
        <taxon>Streptomycetaceae</taxon>
        <taxon>Streptomyces</taxon>
    </lineage>
</organism>
<protein>
    <recommendedName>
        <fullName evidence="3">SWIM-type domain-containing protein</fullName>
    </recommendedName>
</protein>
<keyword evidence="1" id="KW-0479">Metal-binding</keyword>
<proteinExistence type="predicted"/>